<evidence type="ECO:0000313" key="1">
    <source>
        <dbReference type="EMBL" id="XBH20418.1"/>
    </source>
</evidence>
<name>A0AAU7DT51_9MICO</name>
<accession>A0AAU7DT51</accession>
<sequence length="40" mass="4448">MTMLDPHTTAPDLDSIEEATGIKAKIVEALRRKFPLVLLL</sequence>
<protein>
    <submittedName>
        <fullName evidence="1">Uncharacterized protein</fullName>
    </submittedName>
</protein>
<proteinExistence type="predicted"/>
<reference evidence="1" key="1">
    <citation type="submission" date="2024-02" db="EMBL/GenBank/DDBJ databases">
        <title>Tomenella chthoni gen. nov. sp. nov., a member of the family Jonesiaceae isolated from bat guano.</title>
        <authorList>
            <person name="Miller S.L."/>
            <person name="King J."/>
            <person name="Sankaranarayanan K."/>
            <person name="Lawson P.A."/>
        </authorList>
    </citation>
    <scope>NUCLEOTIDE SEQUENCE</scope>
    <source>
        <strain evidence="1">BS-20</strain>
    </source>
</reference>
<gene>
    <name evidence="1" type="ORF">V5R04_09175</name>
</gene>
<organism evidence="1">
    <name type="scientific">Jonesiaceae bacterium BS-20</name>
    <dbReference type="NCBI Taxonomy" id="3120821"/>
    <lineage>
        <taxon>Bacteria</taxon>
        <taxon>Bacillati</taxon>
        <taxon>Actinomycetota</taxon>
        <taxon>Actinomycetes</taxon>
        <taxon>Micrococcales</taxon>
        <taxon>Jonesiaceae</taxon>
    </lineage>
</organism>
<dbReference type="EMBL" id="CP146203">
    <property type="protein sequence ID" value="XBH20418.1"/>
    <property type="molecule type" value="Genomic_DNA"/>
</dbReference>
<dbReference type="AlphaFoldDB" id="A0AAU7DT51"/>